<accession>A0A166J5N2</accession>
<dbReference type="OrthoDB" id="468044at2"/>
<comment type="caution">
    <text evidence="1">The sequence shown here is derived from an EMBL/GenBank/DDBJ whole genome shotgun (WGS) entry which is preliminary data.</text>
</comment>
<dbReference type="Proteomes" id="UP000076555">
    <property type="component" value="Unassembled WGS sequence"/>
</dbReference>
<dbReference type="SUPFAM" id="SSF56672">
    <property type="entry name" value="DNA/RNA polymerases"/>
    <property type="match status" value="1"/>
</dbReference>
<evidence type="ECO:0000313" key="1">
    <source>
        <dbReference type="EMBL" id="KZL49257.1"/>
    </source>
</evidence>
<sequence length="142" mass="16059">MPVIAEIQEKHYHLPPSWQGKQIGQISDFQIGLWGDNRGTVRRSVAKLVEEKPAVILITGDFIYHPGSNIKPEVETAVDIVRPSIPSIIDRCLQAIVKNALEPTWESKFEATSYGFRVGRSTHDAIERIFTIAHSNNQKKWV</sequence>
<dbReference type="EMBL" id="LWAJ01000184">
    <property type="protein sequence ID" value="KZL49257.1"/>
    <property type="molecule type" value="Genomic_DNA"/>
</dbReference>
<dbReference type="GO" id="GO:0003964">
    <property type="term" value="F:RNA-directed DNA polymerase activity"/>
    <property type="evidence" value="ECO:0007669"/>
    <property type="project" value="UniProtKB-KW"/>
</dbReference>
<dbReference type="PANTHER" id="PTHR34047">
    <property type="entry name" value="NUCLEAR INTRON MATURASE 1, MITOCHONDRIAL-RELATED"/>
    <property type="match status" value="1"/>
</dbReference>
<gene>
    <name evidence="1" type="ORF">A2T98_13775</name>
</gene>
<keyword evidence="1" id="KW-0808">Transferase</keyword>
<name>A0A166J5N2_NODSP</name>
<organism evidence="1 2">
    <name type="scientific">Nodularia spumigena CENA596</name>
    <dbReference type="NCBI Taxonomy" id="1819295"/>
    <lineage>
        <taxon>Bacteria</taxon>
        <taxon>Bacillati</taxon>
        <taxon>Cyanobacteriota</taxon>
        <taxon>Cyanophyceae</taxon>
        <taxon>Nostocales</taxon>
        <taxon>Nodulariaceae</taxon>
        <taxon>Nodularia</taxon>
    </lineage>
</organism>
<dbReference type="PANTHER" id="PTHR34047:SF10">
    <property type="entry name" value="GROUP II INTRON-ASSOCIATED OPEN READING FRAME"/>
    <property type="match status" value="1"/>
</dbReference>
<reference evidence="1 2" key="1">
    <citation type="submission" date="2016-04" db="EMBL/GenBank/DDBJ databases">
        <title>Draft Genome Assembly of the Bloom-forming Cyanobacterium Nodularia spumigena Strain CENA596 in Shrimp Production Ponds.</title>
        <authorList>
            <person name="Popin R.V."/>
            <person name="Rigonato J."/>
            <person name="Abreu V.A."/>
            <person name="Andreote A.P."/>
            <person name="Silveira S.B."/>
            <person name="Odebrecht C."/>
            <person name="Fiore M.F."/>
        </authorList>
    </citation>
    <scope>NUCLEOTIDE SEQUENCE [LARGE SCALE GENOMIC DNA]</scope>
    <source>
        <strain evidence="1 2">CENA596</strain>
    </source>
</reference>
<dbReference type="InterPro" id="IPR043502">
    <property type="entry name" value="DNA/RNA_pol_sf"/>
</dbReference>
<dbReference type="AlphaFoldDB" id="A0A166J5N2"/>
<evidence type="ECO:0000313" key="2">
    <source>
        <dbReference type="Proteomes" id="UP000076555"/>
    </source>
</evidence>
<dbReference type="InterPro" id="IPR029052">
    <property type="entry name" value="Metallo-depent_PP-like"/>
</dbReference>
<proteinExistence type="predicted"/>
<dbReference type="InterPro" id="IPR051083">
    <property type="entry name" value="GrpII_Intron_Splice-Mob/Def"/>
</dbReference>
<dbReference type="SUPFAM" id="SSF56300">
    <property type="entry name" value="Metallo-dependent phosphatases"/>
    <property type="match status" value="1"/>
</dbReference>
<keyword evidence="1" id="KW-0548">Nucleotidyltransferase</keyword>
<keyword evidence="1" id="KW-0695">RNA-directed DNA polymerase</keyword>
<protein>
    <submittedName>
        <fullName evidence="1">RNA-directed DNA polymerase</fullName>
    </submittedName>
</protein>